<name>A0A4Y2DIK1_ARAVE</name>
<dbReference type="Proteomes" id="UP000499080">
    <property type="component" value="Unassembled WGS sequence"/>
</dbReference>
<dbReference type="EMBL" id="BGPR01000377">
    <property type="protein sequence ID" value="GBM16620.1"/>
    <property type="molecule type" value="Genomic_DNA"/>
</dbReference>
<evidence type="ECO:0000313" key="1">
    <source>
        <dbReference type="EMBL" id="GBM16620.1"/>
    </source>
</evidence>
<sequence>MLPLLLAELFMDELLEACSSVEMLRLVSHLQSSVPLEVSVIHPDPSPVQHEGDLNESAEHSHPNTAMAIAHLAEQMQQVCIAIPQNNLNDQMHAHFRECVQ</sequence>
<gene>
    <name evidence="1" type="ORF">AVEN_88958_1</name>
</gene>
<evidence type="ECO:0000313" key="2">
    <source>
        <dbReference type="Proteomes" id="UP000499080"/>
    </source>
</evidence>
<reference evidence="1 2" key="1">
    <citation type="journal article" date="2019" name="Sci. Rep.">
        <title>Orb-weaving spider Araneus ventricosus genome elucidates the spidroin gene catalogue.</title>
        <authorList>
            <person name="Kono N."/>
            <person name="Nakamura H."/>
            <person name="Ohtoshi R."/>
            <person name="Moran D.A.P."/>
            <person name="Shinohara A."/>
            <person name="Yoshida Y."/>
            <person name="Fujiwara M."/>
            <person name="Mori M."/>
            <person name="Tomita M."/>
            <person name="Arakawa K."/>
        </authorList>
    </citation>
    <scope>NUCLEOTIDE SEQUENCE [LARGE SCALE GENOMIC DNA]</scope>
</reference>
<protein>
    <submittedName>
        <fullName evidence="1">Uncharacterized protein</fullName>
    </submittedName>
</protein>
<accession>A0A4Y2DIK1</accession>
<keyword evidence="2" id="KW-1185">Reference proteome</keyword>
<organism evidence="1 2">
    <name type="scientific">Araneus ventricosus</name>
    <name type="common">Orbweaver spider</name>
    <name type="synonym">Epeira ventricosa</name>
    <dbReference type="NCBI Taxonomy" id="182803"/>
    <lineage>
        <taxon>Eukaryota</taxon>
        <taxon>Metazoa</taxon>
        <taxon>Ecdysozoa</taxon>
        <taxon>Arthropoda</taxon>
        <taxon>Chelicerata</taxon>
        <taxon>Arachnida</taxon>
        <taxon>Araneae</taxon>
        <taxon>Araneomorphae</taxon>
        <taxon>Entelegynae</taxon>
        <taxon>Araneoidea</taxon>
        <taxon>Araneidae</taxon>
        <taxon>Araneus</taxon>
    </lineage>
</organism>
<dbReference type="AlphaFoldDB" id="A0A4Y2DIK1"/>
<proteinExistence type="predicted"/>
<comment type="caution">
    <text evidence="1">The sequence shown here is derived from an EMBL/GenBank/DDBJ whole genome shotgun (WGS) entry which is preliminary data.</text>
</comment>
<dbReference type="OrthoDB" id="6435577at2759"/>